<accession>A0A9N9PZ38</accession>
<evidence type="ECO:0000313" key="4">
    <source>
        <dbReference type="Proteomes" id="UP000696280"/>
    </source>
</evidence>
<dbReference type="Pfam" id="PF00651">
    <property type="entry name" value="BTB"/>
    <property type="match status" value="1"/>
</dbReference>
<sequence>MADWATRINNLISKRPPEDPMSSAAKRVKTSKAKLVASLLSDPEYSDLEIHCRREVFKVHRAIVCRQSKFLKACMKATSGGFKANSLKEAQEGIIDLPDDEPHVVGLLVQFLYTDDYVYQAQCLPNPEDPAPRTEDPQASVDEAKNDEVQEEAAQHAESEEKEEDDDEYYDIPDCELAAHTKVYIIADKFDIPDLKNLAREKFRETLSVDQLDIFTSVVGWVNYNTHENDNGLRQLCMDFATQHFKLLMDRGEWFTFCENDGKFTAALLRQIAHTSNPHVVPTTNAAVPSSTAGASLSVPNCPQCKAGWDVSLSTRGQQAKHGFKFRCYKCRHNFQE</sequence>
<feature type="domain" description="BTB" evidence="2">
    <location>
        <begin position="46"/>
        <end position="121"/>
    </location>
</feature>
<keyword evidence="4" id="KW-1185">Reference proteome</keyword>
<dbReference type="PANTHER" id="PTHR47843:SF5">
    <property type="entry name" value="BTB_POZ DOMAIN PROTEIN"/>
    <property type="match status" value="1"/>
</dbReference>
<dbReference type="AlphaFoldDB" id="A0A9N9PZ38"/>
<dbReference type="PANTHER" id="PTHR47843">
    <property type="entry name" value="BTB DOMAIN-CONTAINING PROTEIN-RELATED"/>
    <property type="match status" value="1"/>
</dbReference>
<dbReference type="EMBL" id="CAJVRL010000091">
    <property type="protein sequence ID" value="CAG8959317.1"/>
    <property type="molecule type" value="Genomic_DNA"/>
</dbReference>
<dbReference type="SUPFAM" id="SSF54695">
    <property type="entry name" value="POZ domain"/>
    <property type="match status" value="1"/>
</dbReference>
<reference evidence="3" key="1">
    <citation type="submission" date="2021-07" db="EMBL/GenBank/DDBJ databases">
        <authorList>
            <person name="Durling M."/>
        </authorList>
    </citation>
    <scope>NUCLEOTIDE SEQUENCE</scope>
</reference>
<organism evidence="3 4">
    <name type="scientific">Hymenoscyphus fraxineus</name>
    <dbReference type="NCBI Taxonomy" id="746836"/>
    <lineage>
        <taxon>Eukaryota</taxon>
        <taxon>Fungi</taxon>
        <taxon>Dikarya</taxon>
        <taxon>Ascomycota</taxon>
        <taxon>Pezizomycotina</taxon>
        <taxon>Leotiomycetes</taxon>
        <taxon>Helotiales</taxon>
        <taxon>Helotiaceae</taxon>
        <taxon>Hymenoscyphus</taxon>
    </lineage>
</organism>
<dbReference type="Proteomes" id="UP000696280">
    <property type="component" value="Unassembled WGS sequence"/>
</dbReference>
<dbReference type="InterPro" id="IPR000210">
    <property type="entry name" value="BTB/POZ_dom"/>
</dbReference>
<dbReference type="Gene3D" id="3.30.710.10">
    <property type="entry name" value="Potassium Channel Kv1.1, Chain A"/>
    <property type="match status" value="1"/>
</dbReference>
<dbReference type="InterPro" id="IPR011333">
    <property type="entry name" value="SKP1/BTB/POZ_sf"/>
</dbReference>
<gene>
    <name evidence="3" type="ORF">HYFRA_00013087</name>
</gene>
<protein>
    <recommendedName>
        <fullName evidence="2">BTB domain-containing protein</fullName>
    </recommendedName>
</protein>
<feature type="compositionally biased region" description="Basic and acidic residues" evidence="1">
    <location>
        <begin position="130"/>
        <end position="159"/>
    </location>
</feature>
<evidence type="ECO:0000256" key="1">
    <source>
        <dbReference type="SAM" id="MobiDB-lite"/>
    </source>
</evidence>
<dbReference type="PROSITE" id="PS50097">
    <property type="entry name" value="BTB"/>
    <property type="match status" value="1"/>
</dbReference>
<proteinExistence type="predicted"/>
<dbReference type="CDD" id="cd18186">
    <property type="entry name" value="BTB_POZ_ZBTB_KLHL-like"/>
    <property type="match status" value="1"/>
</dbReference>
<dbReference type="OrthoDB" id="6359816at2759"/>
<comment type="caution">
    <text evidence="3">The sequence shown here is derived from an EMBL/GenBank/DDBJ whole genome shotgun (WGS) entry which is preliminary data.</text>
</comment>
<evidence type="ECO:0000259" key="2">
    <source>
        <dbReference type="PROSITE" id="PS50097"/>
    </source>
</evidence>
<name>A0A9N9PZ38_9HELO</name>
<evidence type="ECO:0000313" key="3">
    <source>
        <dbReference type="EMBL" id="CAG8959317.1"/>
    </source>
</evidence>
<feature type="region of interest" description="Disordered" evidence="1">
    <location>
        <begin position="123"/>
        <end position="168"/>
    </location>
</feature>